<dbReference type="GeneID" id="104773656"/>
<accession>A0ABM0Y767</accession>
<keyword evidence="1" id="KW-0378">Hydrolase</keyword>
<dbReference type="Pfam" id="PF21530">
    <property type="entry name" value="Pif1_2B_dom"/>
    <property type="match status" value="1"/>
</dbReference>
<feature type="domain" description="DNA helicase Pif1-like DEAD-box helicase" evidence="3">
    <location>
        <begin position="1008"/>
        <end position="1101"/>
    </location>
</feature>
<comment type="cofactor">
    <cofactor evidence="1">
        <name>Mg(2+)</name>
        <dbReference type="ChEBI" id="CHEBI:18420"/>
    </cofactor>
</comment>
<keyword evidence="1" id="KW-0547">Nucleotide-binding</keyword>
<dbReference type="InterPro" id="IPR027417">
    <property type="entry name" value="P-loop_NTPase"/>
</dbReference>
<feature type="region of interest" description="Disordered" evidence="2">
    <location>
        <begin position="21"/>
        <end position="40"/>
    </location>
</feature>
<dbReference type="Gene3D" id="3.40.50.300">
    <property type="entry name" value="P-loop containing nucleotide triphosphate hydrolases"/>
    <property type="match status" value="1"/>
</dbReference>
<keyword evidence="1" id="KW-0233">DNA recombination</keyword>
<evidence type="ECO:0000256" key="1">
    <source>
        <dbReference type="RuleBase" id="RU363044"/>
    </source>
</evidence>
<reference evidence="5" key="1">
    <citation type="journal article" date="2014" name="Nat. Commun.">
        <title>The emerging biofuel crop Camelina sativa retains a highly undifferentiated hexaploid genome structure.</title>
        <authorList>
            <person name="Kagale S."/>
            <person name="Koh C."/>
            <person name="Nixon J."/>
            <person name="Bollina V."/>
            <person name="Clarke W.E."/>
            <person name="Tuteja R."/>
            <person name="Spillane C."/>
            <person name="Robinson S.J."/>
            <person name="Links M.G."/>
            <person name="Clarke C."/>
            <person name="Higgins E.E."/>
            <person name="Huebert T."/>
            <person name="Sharpe A.G."/>
            <person name="Parkin I.A."/>
        </authorList>
    </citation>
    <scope>NUCLEOTIDE SEQUENCE [LARGE SCALE GENOMIC DNA]</scope>
    <source>
        <strain evidence="5">cv. DH55</strain>
    </source>
</reference>
<organism evidence="5 6">
    <name type="scientific">Camelina sativa</name>
    <name type="common">False flax</name>
    <name type="synonym">Myagrum sativum</name>
    <dbReference type="NCBI Taxonomy" id="90675"/>
    <lineage>
        <taxon>Eukaryota</taxon>
        <taxon>Viridiplantae</taxon>
        <taxon>Streptophyta</taxon>
        <taxon>Embryophyta</taxon>
        <taxon>Tracheophyta</taxon>
        <taxon>Spermatophyta</taxon>
        <taxon>Magnoliopsida</taxon>
        <taxon>eudicotyledons</taxon>
        <taxon>Gunneridae</taxon>
        <taxon>Pentapetalae</taxon>
        <taxon>rosids</taxon>
        <taxon>malvids</taxon>
        <taxon>Brassicales</taxon>
        <taxon>Brassicaceae</taxon>
        <taxon>Camelineae</taxon>
        <taxon>Camelina</taxon>
    </lineage>
</organism>
<feature type="domain" description="DNA helicase Pif1-like DEAD-box helicase" evidence="3">
    <location>
        <begin position="1102"/>
        <end position="1147"/>
    </location>
</feature>
<feature type="compositionally biased region" description="Polar residues" evidence="2">
    <location>
        <begin position="56"/>
        <end position="90"/>
    </location>
</feature>
<dbReference type="Pfam" id="PF05970">
    <property type="entry name" value="PIF1"/>
    <property type="match status" value="2"/>
</dbReference>
<reference evidence="6" key="2">
    <citation type="submission" date="2025-08" db="UniProtKB">
        <authorList>
            <consortium name="RefSeq"/>
        </authorList>
    </citation>
    <scope>IDENTIFICATION</scope>
    <source>
        <tissue evidence="6">Leaf</tissue>
    </source>
</reference>
<dbReference type="EC" id="5.6.2.3" evidence="1"/>
<feature type="region of interest" description="Disordered" evidence="2">
    <location>
        <begin position="55"/>
        <end position="116"/>
    </location>
</feature>
<evidence type="ECO:0000313" key="6">
    <source>
        <dbReference type="RefSeq" id="XP_010496603.1"/>
    </source>
</evidence>
<keyword evidence="5" id="KW-1185">Reference proteome</keyword>
<keyword evidence="1" id="KW-0234">DNA repair</keyword>
<dbReference type="PANTHER" id="PTHR10492:SF101">
    <property type="entry name" value="ATP-DEPENDENT DNA HELICASE"/>
    <property type="match status" value="1"/>
</dbReference>
<keyword evidence="1" id="KW-0347">Helicase</keyword>
<dbReference type="SUPFAM" id="SSF52540">
    <property type="entry name" value="P-loop containing nucleoside triphosphate hydrolases"/>
    <property type="match status" value="2"/>
</dbReference>
<dbReference type="InterPro" id="IPR049163">
    <property type="entry name" value="Pif1-like_2B_dom"/>
</dbReference>
<dbReference type="InterPro" id="IPR010285">
    <property type="entry name" value="DNA_helicase_pif1-like_DEAD"/>
</dbReference>
<evidence type="ECO:0000313" key="5">
    <source>
        <dbReference type="Proteomes" id="UP000694864"/>
    </source>
</evidence>
<comment type="similarity">
    <text evidence="1">Belongs to the helicase family.</text>
</comment>
<gene>
    <name evidence="6" type="primary">LOC104773656</name>
</gene>
<protein>
    <recommendedName>
        <fullName evidence="1">ATP-dependent DNA helicase</fullName>
        <ecNumber evidence="1">5.6.2.3</ecNumber>
    </recommendedName>
</protein>
<sequence length="1271" mass="145489">MKTPVSVNSVFRRVLSDITNTPQLQSGQSSNNNVSTICNEGTTPQSKYELQFAHNARSQSIRRQTSPSPFEKTWTNQASQESNQTDFNSVNRKENYSHNDGNLTRPHGQHGGVILDSDEDSEFQDYYDQSEEDLEDDYHQEFYCSSQEDTSSETFSEEMDEARRIKDSTDEKIYQAKEHYDILTMLEKSIAKVFGSKTAIPPKANKSNEIDYVDDGDPDYTCEHCGAIFWYGERLNKRRNAKNPKFAACCMQGQITLPSLKESPELLRQLLTGDDELARNFKDNIRAHNMIFSFTSIGGRVDHCVPKGRGPQMFALQGENYHLMGALKPKPGELAKFLQLYIIDTANEVENRMNIMSNGKDPDNGQGKKKFRKEIIESIIKLLNQINPHVDAFRSARDRFNTNDEERFHMRIIAKRTTDGRLYNMPTASEVAALIPGDFHEDMDKRDIVLQEHSGKLKRIHELHLAYLALQYPLLFPYGEDGYRLGIKKLKTSGRGEKEQEDVTMYTIEFQKRGLPHAHILLFMHSSCKFTTSEDIDKIISAEIPDKVKKPELYQVVKDCMIHGPCGAANPNSPCMVDGKCTKCFPKSFNNTTKVDKEGFPVYKRRKNGGYIEKNGFKCDNRYVIPYNEKLSLPYRAHINVEWCNQSGSIKYLFKYIHKGHDRVTVTVEPHKKDGDVEMNVNGGATTKEKEIDEVQDYFDCRYVLACEAMWRIFKFPIHHKTTPVVKLTFHEEGLQPVVIKEGETIEAVMERLGNQMTQFLAWFDLNKKNLKSFNRSNGKKRIKKVADPKKLLYEEIPNHFTWNNKEKKFALRERGFAIGRINFVPRAIEDSYFLRILLNIRRGPQQHKDLKTVDGVVYNSYRDAVFALGLLDDDKEYINGIKEANFWCSAKYVRRLFVIMLLSASLSKPEIVWEESWKILSEDIEREKRHEWNQPDLILSDEDKKKFALQEIEKLLIRNAASLTKWKQMPQVDMEEVEKSNQFLLDELKHNNPDLKAKHDEWLSMATSEQKQIYTEIVDAVYKDRVGAFFVYGFGGTGKTFLWKLLSAAIRYRGDIALNVASSGIAALLLDGGRTAHSRFGIPINPHESSVCNIARGTDLEDKPFGGKVIVFGGDFRQVLPVINGAGREEIVFAALNSSYIWEHVKPNDGVAEIDIPQEFLITQGNDPIETIIESVYGSSFMNEEDPTFFQGRAILCPTNEDVNSVNERMLSMLNGDERIYLSSDSIDPSDKSCPVMLIRNIDPSKGLCNRTRLQITQMADHVIEARVIT</sequence>
<dbReference type="Proteomes" id="UP000694864">
    <property type="component" value="Unplaced"/>
</dbReference>
<comment type="catalytic activity">
    <reaction evidence="1">
        <text>ATP + H2O = ADP + phosphate + H(+)</text>
        <dbReference type="Rhea" id="RHEA:13065"/>
        <dbReference type="ChEBI" id="CHEBI:15377"/>
        <dbReference type="ChEBI" id="CHEBI:15378"/>
        <dbReference type="ChEBI" id="CHEBI:30616"/>
        <dbReference type="ChEBI" id="CHEBI:43474"/>
        <dbReference type="ChEBI" id="CHEBI:456216"/>
        <dbReference type="EC" id="5.6.2.3"/>
    </reaction>
</comment>
<keyword evidence="1" id="KW-0227">DNA damage</keyword>
<keyword evidence="1" id="KW-0067">ATP-binding</keyword>
<proteinExistence type="inferred from homology"/>
<dbReference type="RefSeq" id="XP_010496603.1">
    <property type="nucleotide sequence ID" value="XM_010498301.1"/>
</dbReference>
<evidence type="ECO:0000256" key="2">
    <source>
        <dbReference type="SAM" id="MobiDB-lite"/>
    </source>
</evidence>
<evidence type="ECO:0000259" key="3">
    <source>
        <dbReference type="Pfam" id="PF05970"/>
    </source>
</evidence>
<feature type="non-terminal residue" evidence="6">
    <location>
        <position position="1271"/>
    </location>
</feature>
<name>A0ABM0Y767_CAMSA</name>
<evidence type="ECO:0000259" key="4">
    <source>
        <dbReference type="Pfam" id="PF21530"/>
    </source>
</evidence>
<dbReference type="PANTHER" id="PTHR10492">
    <property type="match status" value="1"/>
</dbReference>
<feature type="domain" description="DNA helicase Pif1-like 2B" evidence="4">
    <location>
        <begin position="1236"/>
        <end position="1260"/>
    </location>
</feature>